<keyword evidence="4" id="KW-1185">Reference proteome</keyword>
<name>A0AAJ0C8N4_9PEZI</name>
<dbReference type="RefSeq" id="XP_060285944.1">
    <property type="nucleotide sequence ID" value="XM_060430942.1"/>
</dbReference>
<protein>
    <submittedName>
        <fullName evidence="3">Fungistatic metabolite</fullName>
    </submittedName>
</protein>
<dbReference type="EMBL" id="MU839002">
    <property type="protein sequence ID" value="KAK1769731.1"/>
    <property type="molecule type" value="Genomic_DNA"/>
</dbReference>
<organism evidence="3 4">
    <name type="scientific">Phialemonium atrogriseum</name>
    <dbReference type="NCBI Taxonomy" id="1093897"/>
    <lineage>
        <taxon>Eukaryota</taxon>
        <taxon>Fungi</taxon>
        <taxon>Dikarya</taxon>
        <taxon>Ascomycota</taxon>
        <taxon>Pezizomycotina</taxon>
        <taxon>Sordariomycetes</taxon>
        <taxon>Sordariomycetidae</taxon>
        <taxon>Cephalothecales</taxon>
        <taxon>Cephalothecaceae</taxon>
        <taxon>Phialemonium</taxon>
    </lineage>
</organism>
<keyword evidence="1" id="KW-0677">Repeat</keyword>
<evidence type="ECO:0000313" key="3">
    <source>
        <dbReference type="EMBL" id="KAK1769731.1"/>
    </source>
</evidence>
<feature type="domain" description="WSC" evidence="2">
    <location>
        <begin position="1"/>
        <end position="70"/>
    </location>
</feature>
<dbReference type="InterPro" id="IPR051589">
    <property type="entry name" value="Sialate-O-sulfotransferase"/>
</dbReference>
<evidence type="ECO:0000256" key="1">
    <source>
        <dbReference type="ARBA" id="ARBA00022737"/>
    </source>
</evidence>
<dbReference type="GeneID" id="85314129"/>
<evidence type="ECO:0000313" key="4">
    <source>
        <dbReference type="Proteomes" id="UP001244011"/>
    </source>
</evidence>
<sequence length="172" mass="17698">MTTQTCFDFCVTENGRALFGLEYGGECYCGDALATGSAPTFSSSCSTCGGGNRLSLHGTGPDPPAAALPPGLPPVTTFQYLGCFREPDGTRALAGPTAADGTAMTVESCGNFCLYGRFLMFGAEYASECYCGSELDSGSGMAPEEDCGVPCSGDPTQMCGGGNRISLYTWAE</sequence>
<accession>A0AAJ0C8N4</accession>
<proteinExistence type="predicted"/>
<dbReference type="Pfam" id="PF01822">
    <property type="entry name" value="WSC"/>
    <property type="match status" value="2"/>
</dbReference>
<dbReference type="PROSITE" id="PS51212">
    <property type="entry name" value="WSC"/>
    <property type="match status" value="2"/>
</dbReference>
<dbReference type="PANTHER" id="PTHR45964">
    <property type="entry name" value="WSCD FAMILY MEMBER CG9164"/>
    <property type="match status" value="1"/>
</dbReference>
<dbReference type="Proteomes" id="UP001244011">
    <property type="component" value="Unassembled WGS sequence"/>
</dbReference>
<dbReference type="PANTHER" id="PTHR45964:SF5">
    <property type="entry name" value="WSCD FAMILY MEMBER CG9164"/>
    <property type="match status" value="1"/>
</dbReference>
<reference evidence="3" key="1">
    <citation type="submission" date="2023-06" db="EMBL/GenBank/DDBJ databases">
        <title>Genome-scale phylogeny and comparative genomics of the fungal order Sordariales.</title>
        <authorList>
            <consortium name="Lawrence Berkeley National Laboratory"/>
            <person name="Hensen N."/>
            <person name="Bonometti L."/>
            <person name="Westerberg I."/>
            <person name="Brannstrom I.O."/>
            <person name="Guillou S."/>
            <person name="Cros-Aarteil S."/>
            <person name="Calhoun S."/>
            <person name="Haridas S."/>
            <person name="Kuo A."/>
            <person name="Mondo S."/>
            <person name="Pangilinan J."/>
            <person name="Riley R."/>
            <person name="Labutti K."/>
            <person name="Andreopoulos B."/>
            <person name="Lipzen A."/>
            <person name="Chen C."/>
            <person name="Yanf M."/>
            <person name="Daum C."/>
            <person name="Ng V."/>
            <person name="Clum A."/>
            <person name="Steindorff A."/>
            <person name="Ohm R."/>
            <person name="Martin F."/>
            <person name="Silar P."/>
            <person name="Natvig D."/>
            <person name="Lalanne C."/>
            <person name="Gautier V."/>
            <person name="Ament-Velasquez S.L."/>
            <person name="Kruys A."/>
            <person name="Hutchinson M.I."/>
            <person name="Powell A.J."/>
            <person name="Barry K."/>
            <person name="Miller A.N."/>
            <person name="Grigoriev I.V."/>
            <person name="Debuchy R."/>
            <person name="Gladieux P."/>
            <person name="Thoren M.H."/>
            <person name="Johannesson H."/>
        </authorList>
    </citation>
    <scope>NUCLEOTIDE SEQUENCE</scope>
    <source>
        <strain evidence="3">8032-3</strain>
    </source>
</reference>
<dbReference type="SMART" id="SM00321">
    <property type="entry name" value="WSC"/>
    <property type="match status" value="1"/>
</dbReference>
<evidence type="ECO:0000259" key="2">
    <source>
        <dbReference type="PROSITE" id="PS51212"/>
    </source>
</evidence>
<gene>
    <name evidence="3" type="ORF">QBC33DRAFT_576831</name>
</gene>
<dbReference type="InterPro" id="IPR002889">
    <property type="entry name" value="WSC_carb-bd"/>
</dbReference>
<dbReference type="AlphaFoldDB" id="A0AAJ0C8N4"/>
<feature type="domain" description="WSC" evidence="2">
    <location>
        <begin position="77"/>
        <end position="171"/>
    </location>
</feature>
<comment type="caution">
    <text evidence="3">The sequence shown here is derived from an EMBL/GenBank/DDBJ whole genome shotgun (WGS) entry which is preliminary data.</text>
</comment>